<feature type="transmembrane region" description="Helical" evidence="9">
    <location>
        <begin position="201"/>
        <end position="219"/>
    </location>
</feature>
<keyword evidence="5" id="KW-0997">Cell inner membrane</keyword>
<name>A0A1F7INS3_9BACT</name>
<keyword evidence="4 9" id="KW-1003">Cell membrane</keyword>
<organism evidence="11 12">
    <name type="scientific">Candidatus Roizmanbacteria bacterium RIFCSPLOWO2_01_FULL_37_16</name>
    <dbReference type="NCBI Taxonomy" id="1802058"/>
    <lineage>
        <taxon>Bacteria</taxon>
        <taxon>Candidatus Roizmaniibacteriota</taxon>
    </lineage>
</organism>
<feature type="transmembrane region" description="Helical" evidence="9">
    <location>
        <begin position="110"/>
        <end position="130"/>
    </location>
</feature>
<feature type="transmembrane region" description="Helical" evidence="9">
    <location>
        <begin position="225"/>
        <end position="246"/>
    </location>
</feature>
<dbReference type="PANTHER" id="PTHR30413:SF8">
    <property type="entry name" value="TRANSPORT PERMEASE PROTEIN"/>
    <property type="match status" value="1"/>
</dbReference>
<gene>
    <name evidence="11" type="ORF">A3B40_01235</name>
</gene>
<comment type="similarity">
    <text evidence="2 9">Belongs to the ABC-2 integral membrane protein family.</text>
</comment>
<evidence type="ECO:0000313" key="12">
    <source>
        <dbReference type="Proteomes" id="UP000178040"/>
    </source>
</evidence>
<evidence type="ECO:0000259" key="10">
    <source>
        <dbReference type="PROSITE" id="PS51012"/>
    </source>
</evidence>
<dbReference type="GO" id="GO:0140359">
    <property type="term" value="F:ABC-type transporter activity"/>
    <property type="evidence" value="ECO:0007669"/>
    <property type="project" value="InterPro"/>
</dbReference>
<feature type="transmembrane region" description="Helical" evidence="9">
    <location>
        <begin position="61"/>
        <end position="77"/>
    </location>
</feature>
<evidence type="ECO:0000256" key="3">
    <source>
        <dbReference type="ARBA" id="ARBA00022448"/>
    </source>
</evidence>
<feature type="transmembrane region" description="Helical" evidence="9">
    <location>
        <begin position="29"/>
        <end position="49"/>
    </location>
</feature>
<evidence type="ECO:0000256" key="5">
    <source>
        <dbReference type="ARBA" id="ARBA00022519"/>
    </source>
</evidence>
<evidence type="ECO:0000256" key="6">
    <source>
        <dbReference type="ARBA" id="ARBA00022692"/>
    </source>
</evidence>
<feature type="transmembrane region" description="Helical" evidence="9">
    <location>
        <begin position="170"/>
        <end position="189"/>
    </location>
</feature>
<keyword evidence="7 9" id="KW-1133">Transmembrane helix</keyword>
<dbReference type="InterPro" id="IPR013525">
    <property type="entry name" value="ABC2_TM"/>
</dbReference>
<dbReference type="PANTHER" id="PTHR30413">
    <property type="entry name" value="INNER MEMBRANE TRANSPORT PERMEASE"/>
    <property type="match status" value="1"/>
</dbReference>
<dbReference type="GO" id="GO:0005886">
    <property type="term" value="C:plasma membrane"/>
    <property type="evidence" value="ECO:0007669"/>
    <property type="project" value="UniProtKB-SubCell"/>
</dbReference>
<evidence type="ECO:0000313" key="11">
    <source>
        <dbReference type="EMBL" id="OGK45023.1"/>
    </source>
</evidence>
<dbReference type="Pfam" id="PF01061">
    <property type="entry name" value="ABC2_membrane"/>
    <property type="match status" value="1"/>
</dbReference>
<evidence type="ECO:0000256" key="1">
    <source>
        <dbReference type="ARBA" id="ARBA00004429"/>
    </source>
</evidence>
<dbReference type="EMBL" id="MGAI01000017">
    <property type="protein sequence ID" value="OGK45023.1"/>
    <property type="molecule type" value="Genomic_DNA"/>
</dbReference>
<feature type="transmembrane region" description="Helical" evidence="9">
    <location>
        <begin position="137"/>
        <end position="158"/>
    </location>
</feature>
<keyword evidence="8 9" id="KW-0472">Membrane</keyword>
<evidence type="ECO:0000256" key="4">
    <source>
        <dbReference type="ARBA" id="ARBA00022475"/>
    </source>
</evidence>
<keyword evidence="6 9" id="KW-0812">Transmembrane</keyword>
<sequence length="257" mass="29995">MNINYLRHYFQLLEVFTLREIKSRYKASLLGPLWIVLYPLFTAVILNFIFGKFIRIKTEGIPYFVFVLSGLIIWNFFQQGVDLAKNSLVWNRELITKTAFSTSVLPFSYVLSKIPDFLVYLILLLVSYNFNNYRANFSYFSIVIIILPLILLTSGVALISSLTNAVFRDFGKIVDFAFMIIFYATPIIYPESLIPAKFKFMLYLNPLALLIAFIRNLLFRSDFRLHLYLLSFPMSLFIFLLGIILFKNFNKKVADLI</sequence>
<proteinExistence type="inferred from homology"/>
<evidence type="ECO:0000256" key="8">
    <source>
        <dbReference type="ARBA" id="ARBA00023136"/>
    </source>
</evidence>
<keyword evidence="3 9" id="KW-0813">Transport</keyword>
<dbReference type="GO" id="GO:0015920">
    <property type="term" value="P:lipopolysaccharide transport"/>
    <property type="evidence" value="ECO:0007669"/>
    <property type="project" value="TreeGrafter"/>
</dbReference>
<reference evidence="11 12" key="1">
    <citation type="journal article" date="2016" name="Nat. Commun.">
        <title>Thousands of microbial genomes shed light on interconnected biogeochemical processes in an aquifer system.</title>
        <authorList>
            <person name="Anantharaman K."/>
            <person name="Brown C.T."/>
            <person name="Hug L.A."/>
            <person name="Sharon I."/>
            <person name="Castelle C.J."/>
            <person name="Probst A.J."/>
            <person name="Thomas B.C."/>
            <person name="Singh A."/>
            <person name="Wilkins M.J."/>
            <person name="Karaoz U."/>
            <person name="Brodie E.L."/>
            <person name="Williams K.H."/>
            <person name="Hubbard S.S."/>
            <person name="Banfield J.F."/>
        </authorList>
    </citation>
    <scope>NUCLEOTIDE SEQUENCE [LARGE SCALE GENOMIC DNA]</scope>
</reference>
<protein>
    <recommendedName>
        <fullName evidence="9">Transport permease protein</fullName>
    </recommendedName>
</protein>
<dbReference type="PROSITE" id="PS51012">
    <property type="entry name" value="ABC_TM2"/>
    <property type="match status" value="1"/>
</dbReference>
<accession>A0A1F7INS3</accession>
<comment type="caution">
    <text evidence="11">The sequence shown here is derived from an EMBL/GenBank/DDBJ whole genome shotgun (WGS) entry which is preliminary data.</text>
</comment>
<dbReference type="InterPro" id="IPR047817">
    <property type="entry name" value="ABC2_TM_bact-type"/>
</dbReference>
<dbReference type="Proteomes" id="UP000178040">
    <property type="component" value="Unassembled WGS sequence"/>
</dbReference>
<evidence type="ECO:0000256" key="7">
    <source>
        <dbReference type="ARBA" id="ARBA00022989"/>
    </source>
</evidence>
<evidence type="ECO:0000256" key="2">
    <source>
        <dbReference type="ARBA" id="ARBA00007783"/>
    </source>
</evidence>
<evidence type="ECO:0000256" key="9">
    <source>
        <dbReference type="RuleBase" id="RU361157"/>
    </source>
</evidence>
<dbReference type="AlphaFoldDB" id="A0A1F7INS3"/>
<comment type="subcellular location">
    <subcellularLocation>
        <location evidence="1">Cell inner membrane</location>
        <topology evidence="1">Multi-pass membrane protein</topology>
    </subcellularLocation>
    <subcellularLocation>
        <location evidence="9">Cell membrane</location>
        <topology evidence="9">Multi-pass membrane protein</topology>
    </subcellularLocation>
</comment>
<feature type="domain" description="ABC transmembrane type-2" evidence="10">
    <location>
        <begin position="30"/>
        <end position="249"/>
    </location>
</feature>